<accession>A0AAE1XHJ8</accession>
<evidence type="ECO:0000259" key="3">
    <source>
        <dbReference type="Pfam" id="PF13456"/>
    </source>
</evidence>
<gene>
    <name evidence="5" type="ORF">Sango_0228400</name>
</gene>
<keyword evidence="2" id="KW-1133">Transmembrane helix</keyword>
<evidence type="ECO:0000313" key="6">
    <source>
        <dbReference type="Proteomes" id="UP001289374"/>
    </source>
</evidence>
<evidence type="ECO:0000256" key="2">
    <source>
        <dbReference type="SAM" id="Phobius"/>
    </source>
</evidence>
<dbReference type="InterPro" id="IPR002156">
    <property type="entry name" value="RNaseH_domain"/>
</dbReference>
<evidence type="ECO:0000313" key="5">
    <source>
        <dbReference type="EMBL" id="KAK4411554.1"/>
    </source>
</evidence>
<feature type="region of interest" description="Disordered" evidence="1">
    <location>
        <begin position="264"/>
        <end position="283"/>
    </location>
</feature>
<dbReference type="EMBL" id="JACGWL010000001">
    <property type="protein sequence ID" value="KAK4411554.1"/>
    <property type="molecule type" value="Genomic_DNA"/>
</dbReference>
<dbReference type="GO" id="GO:0003676">
    <property type="term" value="F:nucleic acid binding"/>
    <property type="evidence" value="ECO:0007669"/>
    <property type="project" value="InterPro"/>
</dbReference>
<comment type="caution">
    <text evidence="5">The sequence shown here is derived from an EMBL/GenBank/DDBJ whole genome shotgun (WGS) entry which is preliminary data.</text>
</comment>
<keyword evidence="2" id="KW-0472">Membrane</keyword>
<keyword evidence="6" id="KW-1185">Reference proteome</keyword>
<feature type="domain" description="Reverse transcriptase zinc-binding" evidence="4">
    <location>
        <begin position="203"/>
        <end position="254"/>
    </location>
</feature>
<evidence type="ECO:0008006" key="7">
    <source>
        <dbReference type="Google" id="ProtNLM"/>
    </source>
</evidence>
<dbReference type="InterPro" id="IPR026960">
    <property type="entry name" value="RVT-Znf"/>
</dbReference>
<dbReference type="AlphaFoldDB" id="A0AAE1XHJ8"/>
<sequence>MALKLNVRKTYDIVECPFLEQVLSCHGFPSRFIRLILLCVSFVSYAFIFGERQFGTVVPSRGAKAFSSLLQSAEHEGCIPGVSICRGTPNISHLLFADDTLIFSGASPTISGTILDILEIYRRASGQDINFAKSSITFTRNMKEGVHRHIANSLEWLLNLVGQYGSQRLTGFHGQAVFVYMKEFDGGFALIPHRVWVASGVRVFRAKIPSKIKGFTWKAYLSALPTSTNLLKRMPRTSSACPHCKVDREDIIHVWSLVPTRDRMRIHPSPPGHSGSGSWEGPPSDSMKLNFDSALLDGEVEVGLGVVAYDQRVLISKLQAGVRDFSFISNVVLDIRGLVALFSSCHFVCVKRTLNSIAHCLAKSVIGLYEGVSDLPPAARSIVNSELIS</sequence>
<keyword evidence="2" id="KW-0812">Transmembrane</keyword>
<dbReference type="Pfam" id="PF13966">
    <property type="entry name" value="zf-RVT"/>
    <property type="match status" value="1"/>
</dbReference>
<feature type="transmembrane region" description="Helical" evidence="2">
    <location>
        <begin position="32"/>
        <end position="50"/>
    </location>
</feature>
<protein>
    <recommendedName>
        <fullName evidence="7">Reverse transcriptase domain-containing protein</fullName>
    </recommendedName>
</protein>
<dbReference type="GO" id="GO:0004523">
    <property type="term" value="F:RNA-DNA hybrid ribonuclease activity"/>
    <property type="evidence" value="ECO:0007669"/>
    <property type="project" value="InterPro"/>
</dbReference>
<name>A0AAE1XHJ8_9LAMI</name>
<organism evidence="5 6">
    <name type="scientific">Sesamum angolense</name>
    <dbReference type="NCBI Taxonomy" id="2727404"/>
    <lineage>
        <taxon>Eukaryota</taxon>
        <taxon>Viridiplantae</taxon>
        <taxon>Streptophyta</taxon>
        <taxon>Embryophyta</taxon>
        <taxon>Tracheophyta</taxon>
        <taxon>Spermatophyta</taxon>
        <taxon>Magnoliopsida</taxon>
        <taxon>eudicotyledons</taxon>
        <taxon>Gunneridae</taxon>
        <taxon>Pentapetalae</taxon>
        <taxon>asterids</taxon>
        <taxon>lamiids</taxon>
        <taxon>Lamiales</taxon>
        <taxon>Pedaliaceae</taxon>
        <taxon>Sesamum</taxon>
    </lineage>
</organism>
<dbReference type="Pfam" id="PF13456">
    <property type="entry name" value="RVT_3"/>
    <property type="match status" value="1"/>
</dbReference>
<dbReference type="Proteomes" id="UP001289374">
    <property type="component" value="Unassembled WGS sequence"/>
</dbReference>
<feature type="domain" description="RNase H type-1" evidence="3">
    <location>
        <begin position="307"/>
        <end position="364"/>
    </location>
</feature>
<evidence type="ECO:0000259" key="4">
    <source>
        <dbReference type="Pfam" id="PF13966"/>
    </source>
</evidence>
<evidence type="ECO:0000256" key="1">
    <source>
        <dbReference type="SAM" id="MobiDB-lite"/>
    </source>
</evidence>
<proteinExistence type="predicted"/>
<reference evidence="5" key="1">
    <citation type="submission" date="2020-06" db="EMBL/GenBank/DDBJ databases">
        <authorList>
            <person name="Li T."/>
            <person name="Hu X."/>
            <person name="Zhang T."/>
            <person name="Song X."/>
            <person name="Zhang H."/>
            <person name="Dai N."/>
            <person name="Sheng W."/>
            <person name="Hou X."/>
            <person name="Wei L."/>
        </authorList>
    </citation>
    <scope>NUCLEOTIDE SEQUENCE</scope>
    <source>
        <strain evidence="5">K16</strain>
        <tissue evidence="5">Leaf</tissue>
    </source>
</reference>
<feature type="compositionally biased region" description="Low complexity" evidence="1">
    <location>
        <begin position="272"/>
        <end position="283"/>
    </location>
</feature>
<reference evidence="5" key="2">
    <citation type="journal article" date="2024" name="Plant">
        <title>Genomic evolution and insights into agronomic trait innovations of Sesamum species.</title>
        <authorList>
            <person name="Miao H."/>
            <person name="Wang L."/>
            <person name="Qu L."/>
            <person name="Liu H."/>
            <person name="Sun Y."/>
            <person name="Le M."/>
            <person name="Wang Q."/>
            <person name="Wei S."/>
            <person name="Zheng Y."/>
            <person name="Lin W."/>
            <person name="Duan Y."/>
            <person name="Cao H."/>
            <person name="Xiong S."/>
            <person name="Wang X."/>
            <person name="Wei L."/>
            <person name="Li C."/>
            <person name="Ma Q."/>
            <person name="Ju M."/>
            <person name="Zhao R."/>
            <person name="Li G."/>
            <person name="Mu C."/>
            <person name="Tian Q."/>
            <person name="Mei H."/>
            <person name="Zhang T."/>
            <person name="Gao T."/>
            <person name="Zhang H."/>
        </authorList>
    </citation>
    <scope>NUCLEOTIDE SEQUENCE</scope>
    <source>
        <strain evidence="5">K16</strain>
    </source>
</reference>